<dbReference type="HOGENOM" id="CLU_1259923_0_0_0"/>
<evidence type="ECO:0000313" key="1">
    <source>
        <dbReference type="EMBL" id="AHG93195.1"/>
    </source>
</evidence>
<dbReference type="Gene3D" id="1.20.5.340">
    <property type="match status" value="1"/>
</dbReference>
<reference evidence="1 2" key="1">
    <citation type="journal article" date="2014" name="Genome Announc.">
        <title>Genome Sequence and Methylome of Soil Bacterium Gemmatirosa kalamazoonensis KBS708T, a Member of the Rarely Cultivated Gemmatimonadetes Phylum.</title>
        <authorList>
            <person name="Debruyn J.M."/>
            <person name="Radosevich M."/>
            <person name="Wommack K.E."/>
            <person name="Polson S.W."/>
            <person name="Hauser L.J."/>
            <person name="Fawaz M.N."/>
            <person name="Korlach J."/>
            <person name="Tsai Y.C."/>
        </authorList>
    </citation>
    <scope>NUCLEOTIDE SEQUENCE [LARGE SCALE GENOMIC DNA]</scope>
    <source>
        <strain evidence="1 2">KBS708</strain>
        <plasmid evidence="2">Plasmid 2</plasmid>
    </source>
</reference>
<geneLocation type="plasmid" evidence="1 2">
    <name>2</name>
</geneLocation>
<name>W0RSD1_9BACT</name>
<sequence length="219" mass="21936">MGVTIPIGGGSAGSGAAAGINIPLGIGVPALGTGASTRETQILRAVAAAAALEDPANALELARQARDDPGSVVAPTIDAAKLALVVDAVDRRRTDGTGAPSITALHTAAAGAIGASAALVAAGDAVLADRTNGSLPQALAWVASIDATLLERAALAGERRRELDRIAAPAATVVNDRIDQLETRVGTIDTRVTSLDTRVTNLDTRLTALEARVTALETS</sequence>
<organism evidence="1 2">
    <name type="scientific">Gemmatirosa kalamazoonensis</name>
    <dbReference type="NCBI Taxonomy" id="861299"/>
    <lineage>
        <taxon>Bacteria</taxon>
        <taxon>Pseudomonadati</taxon>
        <taxon>Gemmatimonadota</taxon>
        <taxon>Gemmatimonadia</taxon>
        <taxon>Gemmatimonadales</taxon>
        <taxon>Gemmatimonadaceae</taxon>
        <taxon>Gemmatirosa</taxon>
    </lineage>
</organism>
<accession>W0RSD1</accession>
<keyword evidence="2" id="KW-1185">Reference proteome</keyword>
<gene>
    <name evidence="1" type="ORF">J421_5660</name>
</gene>
<dbReference type="AlphaFoldDB" id="W0RSD1"/>
<protein>
    <submittedName>
        <fullName evidence="1">Uncharacterized protein</fullName>
    </submittedName>
</protein>
<proteinExistence type="predicted"/>
<evidence type="ECO:0000313" key="2">
    <source>
        <dbReference type="Proteomes" id="UP000019151"/>
    </source>
</evidence>
<dbReference type="EMBL" id="CP007130">
    <property type="protein sequence ID" value="AHG93195.1"/>
    <property type="molecule type" value="Genomic_DNA"/>
</dbReference>
<keyword evidence="1" id="KW-0614">Plasmid</keyword>
<dbReference type="InParanoid" id="W0RSD1"/>
<dbReference type="Proteomes" id="UP000019151">
    <property type="component" value="Plasmid 2"/>
</dbReference>
<dbReference type="KEGG" id="gba:J421_5660"/>